<accession>A3DM19</accession>
<proteinExistence type="predicted"/>
<dbReference type="HOGENOM" id="CLU_656601_0_0_2"/>
<reference evidence="2" key="1">
    <citation type="journal article" date="2009" name="BMC Genomics">
        <title>The complete genome sequence of Staphylothermus marinus reveals differences in sulfur metabolism among heterotrophic Crenarchaeota.</title>
        <authorList>
            <person name="Anderson I.J."/>
            <person name="Dharmarajan L."/>
            <person name="Rodriguez J."/>
            <person name="Hooper S."/>
            <person name="Porat I."/>
            <person name="Ulrich L.E."/>
            <person name="Elkins J.G."/>
            <person name="Mavromatis K."/>
            <person name="Sun H."/>
            <person name="Land M."/>
            <person name="Lapidus A."/>
            <person name="Lucas S."/>
            <person name="Barry K."/>
            <person name="Huber H."/>
            <person name="Zhulin I.B."/>
            <person name="Whitman W.B."/>
            <person name="Mukhopadhyay B."/>
            <person name="Woese C."/>
            <person name="Bristow J."/>
            <person name="Kyrpides N."/>
        </authorList>
    </citation>
    <scope>NUCLEOTIDE SEQUENCE [LARGE SCALE GENOMIC DNA]</scope>
    <source>
        <strain evidence="2">ATCC 43588 / DSM 3639 / JCM 9404 / F1</strain>
    </source>
</reference>
<organism evidence="1 2">
    <name type="scientific">Staphylothermus marinus (strain ATCC 43588 / DSM 3639 / JCM 9404 / F1)</name>
    <dbReference type="NCBI Taxonomy" id="399550"/>
    <lineage>
        <taxon>Archaea</taxon>
        <taxon>Thermoproteota</taxon>
        <taxon>Thermoprotei</taxon>
        <taxon>Desulfurococcales</taxon>
        <taxon>Desulfurococcaceae</taxon>
        <taxon>Staphylothermus</taxon>
    </lineage>
</organism>
<dbReference type="Proteomes" id="UP000000254">
    <property type="component" value="Chromosome"/>
</dbReference>
<dbReference type="STRING" id="399550.Smar_0572"/>
<dbReference type="eggNOG" id="arCOG05713">
    <property type="taxonomic scope" value="Archaea"/>
</dbReference>
<keyword evidence="2" id="KW-1185">Reference proteome</keyword>
<evidence type="ECO:0000313" key="2">
    <source>
        <dbReference type="Proteomes" id="UP000000254"/>
    </source>
</evidence>
<name>A3DM19_STAMF</name>
<reference evidence="1 2" key="2">
    <citation type="journal article" date="2009" name="Stand. Genomic Sci.">
        <title>Complete genome sequence of Staphylothermus marinus Stetter and Fiala 1986 type strain F1.</title>
        <authorList>
            <person name="Anderson I.J."/>
            <person name="Sun H."/>
            <person name="Lapidus A."/>
            <person name="Copeland A."/>
            <person name="Glavina Del Rio T."/>
            <person name="Tice H."/>
            <person name="Dalin E."/>
            <person name="Lucas S."/>
            <person name="Barry K."/>
            <person name="Land M."/>
            <person name="Richardson P."/>
            <person name="Huber H."/>
            <person name="Kyrpides N.C."/>
        </authorList>
    </citation>
    <scope>NUCLEOTIDE SEQUENCE [LARGE SCALE GENOMIC DNA]</scope>
    <source>
        <strain evidence="2">ATCC 43588 / DSM 3639 / JCM 9404 / F1</strain>
    </source>
</reference>
<protein>
    <submittedName>
        <fullName evidence="1">Uncharacterized protein</fullName>
    </submittedName>
</protein>
<dbReference type="AlphaFoldDB" id="A3DM19"/>
<dbReference type="OrthoDB" id="376425at2157"/>
<gene>
    <name evidence="1" type="ordered locus">Smar_0572</name>
</gene>
<sequence length="418" mass="48692">MVTVRLIGLFLFYSYVRGYPVKFWGKVKDTVLRDIYKTSLLIARVLSIRKVIETLKRIPLELIYETHYEEQTDIFARGRINFPKTIVHYGSGRLLIVSSIIKRLYDSPETLLLANIALEIKKIIEDLEEKVVTENNLLNKIIGLILDDLREIYGSILWITDLAGIAEREDYDSLLQLCDTVLERGNYGYYFLAKSFKQYLQTIMNIKEEIATRGESGFTGFVVGAEFERVFEIYTYYLISYTLLLKLEHLGIKEIVIDHRGEFIEVNVRENGKNISYRIYHSKGFSDKSWLTRNKQIIGGPEAGRPDIIITINRGNEEEIIFVMDAKQRQNLPDIYRELRIVLGYMNEYNVDKGAIIFNATYLQETNSLHKPIPINDNNKYIAIIPLNFRKINEIKELDQLIKEHINIVEESVIKKLD</sequence>
<dbReference type="KEGG" id="smr:Smar_0572"/>
<dbReference type="EMBL" id="CP000575">
    <property type="protein sequence ID" value="ABN69679.1"/>
    <property type="molecule type" value="Genomic_DNA"/>
</dbReference>
<evidence type="ECO:0000313" key="1">
    <source>
        <dbReference type="EMBL" id="ABN69679.1"/>
    </source>
</evidence>